<dbReference type="RefSeq" id="WP_024731121.1">
    <property type="nucleotide sequence ID" value="NZ_CABIWA010000004.1"/>
</dbReference>
<dbReference type="Proteomes" id="UP000095765">
    <property type="component" value="Unassembled WGS sequence"/>
</dbReference>
<evidence type="ECO:0000313" key="12">
    <source>
        <dbReference type="Proteomes" id="UP000260828"/>
    </source>
</evidence>
<evidence type="ECO:0000313" key="11">
    <source>
        <dbReference type="Proteomes" id="UP000095765"/>
    </source>
</evidence>
<keyword evidence="5" id="KW-0547">Nucleotide-binding</keyword>
<dbReference type="GeneID" id="72463366"/>
<gene>
    <name evidence="10" type="ORF">DXC40_15230</name>
    <name evidence="9" type="ORF">ERS852551_00734</name>
</gene>
<proteinExistence type="predicted"/>
<dbReference type="InterPro" id="IPR052038">
    <property type="entry name" value="Type-VII_TA_antitoxin"/>
</dbReference>
<feature type="domain" description="Polymerase beta nucleotidyltransferase" evidence="8">
    <location>
        <begin position="16"/>
        <end position="98"/>
    </location>
</feature>
<evidence type="ECO:0000256" key="5">
    <source>
        <dbReference type="ARBA" id="ARBA00022741"/>
    </source>
</evidence>
<keyword evidence="7" id="KW-0460">Magnesium</keyword>
<dbReference type="SUPFAM" id="SSF81301">
    <property type="entry name" value="Nucleotidyltransferase"/>
    <property type="match status" value="1"/>
</dbReference>
<sequence>MVPYSIEDLRQIISPIALQYGVESVSLFGSYSKGSAGADSDVDLKIEKGQLRSLFELSGFGPAVEDALKLPVDLVTSESSDRVFLDLIAKDEVMLYRNA</sequence>
<comment type="cofactor">
    <cofactor evidence="1">
        <name>Mg(2+)</name>
        <dbReference type="ChEBI" id="CHEBI:18420"/>
    </cofactor>
</comment>
<accession>A0A174MZU7</accession>
<organism evidence="9 11">
    <name type="scientific">Anaerotruncus colihominis</name>
    <dbReference type="NCBI Taxonomy" id="169435"/>
    <lineage>
        <taxon>Bacteria</taxon>
        <taxon>Bacillati</taxon>
        <taxon>Bacillota</taxon>
        <taxon>Clostridia</taxon>
        <taxon>Eubacteriales</taxon>
        <taxon>Oscillospiraceae</taxon>
        <taxon>Anaerotruncus</taxon>
    </lineage>
</organism>
<evidence type="ECO:0000256" key="1">
    <source>
        <dbReference type="ARBA" id="ARBA00001946"/>
    </source>
</evidence>
<evidence type="ECO:0000256" key="7">
    <source>
        <dbReference type="ARBA" id="ARBA00022842"/>
    </source>
</evidence>
<dbReference type="InterPro" id="IPR043519">
    <property type="entry name" value="NT_sf"/>
</dbReference>
<keyword evidence="2 9" id="KW-0808">Transferase</keyword>
<dbReference type="PANTHER" id="PTHR33571:SF12">
    <property type="entry name" value="BSL3053 PROTEIN"/>
    <property type="match status" value="1"/>
</dbReference>
<evidence type="ECO:0000259" key="8">
    <source>
        <dbReference type="Pfam" id="PF18765"/>
    </source>
</evidence>
<keyword evidence="4" id="KW-0479">Metal-binding</keyword>
<dbReference type="Gene3D" id="3.30.460.10">
    <property type="entry name" value="Beta Polymerase, domain 2"/>
    <property type="match status" value="1"/>
</dbReference>
<evidence type="ECO:0000313" key="10">
    <source>
        <dbReference type="EMBL" id="RGE65906.1"/>
    </source>
</evidence>
<reference evidence="9 11" key="1">
    <citation type="submission" date="2015-09" db="EMBL/GenBank/DDBJ databases">
        <authorList>
            <consortium name="Pathogen Informatics"/>
        </authorList>
    </citation>
    <scope>NUCLEOTIDE SEQUENCE [LARGE SCALE GENOMIC DNA]</scope>
    <source>
        <strain evidence="9 11">2789STDY5834939</strain>
    </source>
</reference>
<name>A0A174MZU7_9FIRM</name>
<evidence type="ECO:0000256" key="6">
    <source>
        <dbReference type="ARBA" id="ARBA00022840"/>
    </source>
</evidence>
<dbReference type="GO" id="GO:0046872">
    <property type="term" value="F:metal ion binding"/>
    <property type="evidence" value="ECO:0007669"/>
    <property type="project" value="UniProtKB-KW"/>
</dbReference>
<dbReference type="CDD" id="cd05403">
    <property type="entry name" value="NT_KNTase_like"/>
    <property type="match status" value="1"/>
</dbReference>
<dbReference type="EMBL" id="QVME01000010">
    <property type="protein sequence ID" value="RGE65906.1"/>
    <property type="molecule type" value="Genomic_DNA"/>
</dbReference>
<evidence type="ECO:0000256" key="3">
    <source>
        <dbReference type="ARBA" id="ARBA00022695"/>
    </source>
</evidence>
<dbReference type="GO" id="GO:0016779">
    <property type="term" value="F:nucleotidyltransferase activity"/>
    <property type="evidence" value="ECO:0007669"/>
    <property type="project" value="UniProtKB-KW"/>
</dbReference>
<dbReference type="OrthoDB" id="9810452at2"/>
<protein>
    <submittedName>
        <fullName evidence="9 10">Nucleotidyltransferase</fullName>
    </submittedName>
</protein>
<dbReference type="GO" id="GO:0005524">
    <property type="term" value="F:ATP binding"/>
    <property type="evidence" value="ECO:0007669"/>
    <property type="project" value="UniProtKB-KW"/>
</dbReference>
<dbReference type="InterPro" id="IPR041633">
    <property type="entry name" value="Polbeta"/>
</dbReference>
<evidence type="ECO:0000256" key="4">
    <source>
        <dbReference type="ARBA" id="ARBA00022723"/>
    </source>
</evidence>
<dbReference type="PANTHER" id="PTHR33571">
    <property type="entry name" value="SSL8005 PROTEIN"/>
    <property type="match status" value="1"/>
</dbReference>
<reference evidence="10 12" key="2">
    <citation type="submission" date="2018-08" db="EMBL/GenBank/DDBJ databases">
        <title>A genome reference for cultivated species of the human gut microbiota.</title>
        <authorList>
            <person name="Zou Y."/>
            <person name="Xue W."/>
            <person name="Luo G."/>
        </authorList>
    </citation>
    <scope>NUCLEOTIDE SEQUENCE [LARGE SCALE GENOMIC DNA]</scope>
    <source>
        <strain evidence="10 12">TF05-12AC</strain>
    </source>
</reference>
<dbReference type="EMBL" id="CZBE01000004">
    <property type="protein sequence ID" value="CUP42002.1"/>
    <property type="molecule type" value="Genomic_DNA"/>
</dbReference>
<dbReference type="AlphaFoldDB" id="A0A174MZU7"/>
<keyword evidence="3" id="KW-0548">Nucleotidyltransferase</keyword>
<dbReference type="Proteomes" id="UP000260828">
    <property type="component" value="Unassembled WGS sequence"/>
</dbReference>
<evidence type="ECO:0000256" key="2">
    <source>
        <dbReference type="ARBA" id="ARBA00022679"/>
    </source>
</evidence>
<dbReference type="Pfam" id="PF18765">
    <property type="entry name" value="Polbeta"/>
    <property type="match status" value="1"/>
</dbReference>
<keyword evidence="6" id="KW-0067">ATP-binding</keyword>
<evidence type="ECO:0000313" key="9">
    <source>
        <dbReference type="EMBL" id="CUP42002.1"/>
    </source>
</evidence>